<keyword evidence="5 13" id="KW-0812">Transmembrane</keyword>
<organism evidence="16 17">
    <name type="scientific">Liquorilactobacillus ghanensis DSM 18630</name>
    <dbReference type="NCBI Taxonomy" id="1423750"/>
    <lineage>
        <taxon>Bacteria</taxon>
        <taxon>Bacillati</taxon>
        <taxon>Bacillota</taxon>
        <taxon>Bacilli</taxon>
        <taxon>Lactobacillales</taxon>
        <taxon>Lactobacillaceae</taxon>
        <taxon>Liquorilactobacillus</taxon>
    </lineage>
</organism>
<evidence type="ECO:0000256" key="11">
    <source>
        <dbReference type="ARBA" id="ARBA00025198"/>
    </source>
</evidence>
<dbReference type="InterPro" id="IPR028987">
    <property type="entry name" value="ATP_synth_B-like_membr_sf"/>
</dbReference>
<dbReference type="GO" id="GO:0005886">
    <property type="term" value="C:plasma membrane"/>
    <property type="evidence" value="ECO:0007669"/>
    <property type="project" value="UniProtKB-SubCell"/>
</dbReference>
<dbReference type="GO" id="GO:0046933">
    <property type="term" value="F:proton-transporting ATP synthase activity, rotational mechanism"/>
    <property type="evidence" value="ECO:0007669"/>
    <property type="project" value="UniProtKB-UniRule"/>
</dbReference>
<accession>A0A0R1VGC8</accession>
<dbReference type="GO" id="GO:0046961">
    <property type="term" value="F:proton-transporting ATPase activity, rotational mechanism"/>
    <property type="evidence" value="ECO:0007669"/>
    <property type="project" value="TreeGrafter"/>
</dbReference>
<evidence type="ECO:0000313" key="16">
    <source>
        <dbReference type="EMBL" id="KRM04481.1"/>
    </source>
</evidence>
<evidence type="ECO:0000256" key="7">
    <source>
        <dbReference type="ARBA" id="ARBA00022989"/>
    </source>
</evidence>
<comment type="subcellular location">
    <subcellularLocation>
        <location evidence="13">Cell membrane</location>
        <topology evidence="13">Single-pass membrane protein</topology>
    </subcellularLocation>
    <subcellularLocation>
        <location evidence="12">Endomembrane system</location>
        <topology evidence="12">Single-pass membrane protein</topology>
    </subcellularLocation>
</comment>
<dbReference type="SUPFAM" id="SSF81573">
    <property type="entry name" value="F1F0 ATP synthase subunit B, membrane domain"/>
    <property type="match status" value="1"/>
</dbReference>
<dbReference type="OrthoDB" id="282095at2"/>
<dbReference type="AlphaFoldDB" id="A0A0R1VGC8"/>
<keyword evidence="3 13" id="KW-1003">Cell membrane</keyword>
<evidence type="ECO:0000256" key="1">
    <source>
        <dbReference type="ARBA" id="ARBA00005513"/>
    </source>
</evidence>
<evidence type="ECO:0000256" key="9">
    <source>
        <dbReference type="ARBA" id="ARBA00023136"/>
    </source>
</evidence>
<keyword evidence="10 13" id="KW-0066">ATP synthesis</keyword>
<feature type="transmembrane region" description="Helical" evidence="13">
    <location>
        <begin position="20"/>
        <end position="40"/>
    </location>
</feature>
<dbReference type="RefSeq" id="WP_057872530.1">
    <property type="nucleotide sequence ID" value="NZ_AZGB01000027.1"/>
</dbReference>
<keyword evidence="8 13" id="KW-0406">Ion transport</keyword>
<protein>
    <recommendedName>
        <fullName evidence="13">ATP synthase subunit b</fullName>
    </recommendedName>
    <alternativeName>
        <fullName evidence="13">ATP synthase F(0) sector subunit b</fullName>
    </alternativeName>
    <alternativeName>
        <fullName evidence="13">ATPase subunit I</fullName>
    </alternativeName>
    <alternativeName>
        <fullName evidence="13">F-type ATPase subunit b</fullName>
        <shortName evidence="13">F-ATPase subunit b</shortName>
    </alternativeName>
</protein>
<dbReference type="HAMAP" id="MF_01398">
    <property type="entry name" value="ATP_synth_b_bprime"/>
    <property type="match status" value="1"/>
</dbReference>
<evidence type="ECO:0000256" key="5">
    <source>
        <dbReference type="ARBA" id="ARBA00022692"/>
    </source>
</evidence>
<evidence type="ECO:0000256" key="4">
    <source>
        <dbReference type="ARBA" id="ARBA00022547"/>
    </source>
</evidence>
<evidence type="ECO:0000313" key="17">
    <source>
        <dbReference type="Proteomes" id="UP000051451"/>
    </source>
</evidence>
<dbReference type="PANTHER" id="PTHR33445:SF1">
    <property type="entry name" value="ATP SYNTHASE SUBUNIT B"/>
    <property type="match status" value="1"/>
</dbReference>
<keyword evidence="4 13" id="KW-0138">CF(0)</keyword>
<keyword evidence="15" id="KW-0175">Coiled coil</keyword>
<dbReference type="InterPro" id="IPR002146">
    <property type="entry name" value="ATP_synth_b/b'su_bac/chlpt"/>
</dbReference>
<dbReference type="EMBL" id="AZGB01000027">
    <property type="protein sequence ID" value="KRM04481.1"/>
    <property type="molecule type" value="Genomic_DNA"/>
</dbReference>
<evidence type="ECO:0000256" key="6">
    <source>
        <dbReference type="ARBA" id="ARBA00022781"/>
    </source>
</evidence>
<dbReference type="GeneID" id="98319829"/>
<name>A0A0R1VGC8_9LACO</name>
<evidence type="ECO:0000256" key="13">
    <source>
        <dbReference type="HAMAP-Rule" id="MF_01398"/>
    </source>
</evidence>
<dbReference type="GO" id="GO:0045259">
    <property type="term" value="C:proton-transporting ATP synthase complex"/>
    <property type="evidence" value="ECO:0007669"/>
    <property type="project" value="UniProtKB-KW"/>
</dbReference>
<evidence type="ECO:0000256" key="10">
    <source>
        <dbReference type="ARBA" id="ARBA00023310"/>
    </source>
</evidence>
<proteinExistence type="inferred from homology"/>
<comment type="function">
    <text evidence="13">Component of the F(0) channel, it forms part of the peripheral stalk, linking F(1) to F(0).</text>
</comment>
<dbReference type="PATRIC" id="fig|1423750.3.peg.2203"/>
<comment type="function">
    <text evidence="11 13">F(1)F(0) ATP synthase produces ATP from ADP in the presence of a proton or sodium gradient. F-type ATPases consist of two structural domains, F(1) containing the extramembraneous catalytic core and F(0) containing the membrane proton channel, linked together by a central stalk and a peripheral stalk. During catalysis, ATP synthesis in the catalytic domain of F(1) is coupled via a rotary mechanism of the central stalk subunits to proton translocation.</text>
</comment>
<gene>
    <name evidence="13" type="primary">atpF</name>
    <name evidence="16" type="ORF">FC89_GL002162</name>
</gene>
<keyword evidence="6 13" id="KW-0375">Hydrogen ion transport</keyword>
<evidence type="ECO:0000256" key="2">
    <source>
        <dbReference type="ARBA" id="ARBA00022448"/>
    </source>
</evidence>
<dbReference type="InterPro" id="IPR005864">
    <property type="entry name" value="ATP_synth_F0_bsu_bac"/>
</dbReference>
<dbReference type="STRING" id="1423750.FC89_GL002162"/>
<dbReference type="InterPro" id="IPR050059">
    <property type="entry name" value="ATP_synthase_B_chain"/>
</dbReference>
<dbReference type="Pfam" id="PF00430">
    <property type="entry name" value="ATP-synt_B"/>
    <property type="match status" value="1"/>
</dbReference>
<comment type="similarity">
    <text evidence="1 13 14">Belongs to the ATPase B chain family.</text>
</comment>
<comment type="subunit">
    <text evidence="13">F-type ATPases have 2 components, F(1) - the catalytic core - and F(0) - the membrane proton channel. F(1) has five subunits: alpha(3), beta(3), gamma(1), delta(1), epsilon(1). F(0) has three main subunits: a(1), b(2) and c(10-14). The alpha and beta chains form an alternating ring which encloses part of the gamma chain. F(1) is attached to F(0) by a central stalk formed by the gamma and epsilon chains, while a peripheral stalk is formed by the delta and b chains.</text>
</comment>
<dbReference type="PANTHER" id="PTHR33445">
    <property type="entry name" value="ATP SYNTHASE SUBUNIT B', CHLOROPLASTIC"/>
    <property type="match status" value="1"/>
</dbReference>
<feature type="coiled-coil region" evidence="15">
    <location>
        <begin position="48"/>
        <end position="78"/>
    </location>
</feature>
<keyword evidence="7 13" id="KW-1133">Transmembrane helix</keyword>
<keyword evidence="17" id="KW-1185">Reference proteome</keyword>
<reference evidence="16 17" key="1">
    <citation type="journal article" date="2015" name="Genome Announc.">
        <title>Expanding the biotechnology potential of lactobacilli through comparative genomics of 213 strains and associated genera.</title>
        <authorList>
            <person name="Sun Z."/>
            <person name="Harris H.M."/>
            <person name="McCann A."/>
            <person name="Guo C."/>
            <person name="Argimon S."/>
            <person name="Zhang W."/>
            <person name="Yang X."/>
            <person name="Jeffery I.B."/>
            <person name="Cooney J.C."/>
            <person name="Kagawa T.F."/>
            <person name="Liu W."/>
            <person name="Song Y."/>
            <person name="Salvetti E."/>
            <person name="Wrobel A."/>
            <person name="Rasinkangas P."/>
            <person name="Parkhill J."/>
            <person name="Rea M.C."/>
            <person name="O'Sullivan O."/>
            <person name="Ritari J."/>
            <person name="Douillard F.P."/>
            <person name="Paul Ross R."/>
            <person name="Yang R."/>
            <person name="Briner A.E."/>
            <person name="Felis G.E."/>
            <person name="de Vos W.M."/>
            <person name="Barrangou R."/>
            <person name="Klaenhammer T.R."/>
            <person name="Caufield P.W."/>
            <person name="Cui Y."/>
            <person name="Zhang H."/>
            <person name="O'Toole P.W."/>
        </authorList>
    </citation>
    <scope>NUCLEOTIDE SEQUENCE [LARGE SCALE GENOMIC DNA]</scope>
    <source>
        <strain evidence="16 17">DSM 18630</strain>
    </source>
</reference>
<evidence type="ECO:0000256" key="8">
    <source>
        <dbReference type="ARBA" id="ARBA00023065"/>
    </source>
</evidence>
<evidence type="ECO:0000256" key="15">
    <source>
        <dbReference type="SAM" id="Coils"/>
    </source>
</evidence>
<evidence type="ECO:0000256" key="14">
    <source>
        <dbReference type="RuleBase" id="RU003848"/>
    </source>
</evidence>
<keyword evidence="9 13" id="KW-0472">Membrane</keyword>
<dbReference type="GO" id="GO:0012505">
    <property type="term" value="C:endomembrane system"/>
    <property type="evidence" value="ECO:0007669"/>
    <property type="project" value="UniProtKB-SubCell"/>
</dbReference>
<comment type="caution">
    <text evidence="16">The sequence shown here is derived from an EMBL/GenBank/DDBJ whole genome shotgun (WGS) entry which is preliminary data.</text>
</comment>
<keyword evidence="2 13" id="KW-0813">Transport</keyword>
<dbReference type="Proteomes" id="UP000051451">
    <property type="component" value="Unassembled WGS sequence"/>
</dbReference>
<evidence type="ECO:0000256" key="12">
    <source>
        <dbReference type="ARBA" id="ARBA00037847"/>
    </source>
</evidence>
<sequence>MSAEFLLGAASGIYWGDTIFYLVLFLVLVALIKHFAWGPITSMMEKRAEKIASDIDNAEESRAKAEKLESQRQAALKDSHVEASQIIDRAKTNGEQQKSKIIDGAHQEVTALKENAKQDIARERQDALESVKDDVAELSLSIASKVIVKNLKLEDQKALIDSYIEGLGKQNEVK</sequence>
<evidence type="ECO:0000256" key="3">
    <source>
        <dbReference type="ARBA" id="ARBA00022475"/>
    </source>
</evidence>
<dbReference type="CDD" id="cd06503">
    <property type="entry name" value="ATP-synt_Fo_b"/>
    <property type="match status" value="1"/>
</dbReference>
<dbReference type="NCBIfam" id="TIGR01144">
    <property type="entry name" value="ATP_synt_b"/>
    <property type="match status" value="1"/>
</dbReference>
<dbReference type="Gene3D" id="6.10.250.1580">
    <property type="match status" value="1"/>
</dbReference>